<reference evidence="3 4" key="1">
    <citation type="journal article" date="2023" name="Science">
        <title>Elucidation of the pathway for biosynthesis of saponin adjuvants from the soapbark tree.</title>
        <authorList>
            <person name="Reed J."/>
            <person name="Orme A."/>
            <person name="El-Demerdash A."/>
            <person name="Owen C."/>
            <person name="Martin L.B.B."/>
            <person name="Misra R.C."/>
            <person name="Kikuchi S."/>
            <person name="Rejzek M."/>
            <person name="Martin A.C."/>
            <person name="Harkess A."/>
            <person name="Leebens-Mack J."/>
            <person name="Louveau T."/>
            <person name="Stephenson M.J."/>
            <person name="Osbourn A."/>
        </authorList>
    </citation>
    <scope>NUCLEOTIDE SEQUENCE [LARGE SCALE GENOMIC DNA]</scope>
    <source>
        <strain evidence="3">S10</strain>
    </source>
</reference>
<evidence type="ECO:0000259" key="1">
    <source>
        <dbReference type="Pfam" id="PF03478"/>
    </source>
</evidence>
<dbReference type="InterPro" id="IPR001810">
    <property type="entry name" value="F-box_dom"/>
</dbReference>
<evidence type="ECO:0000313" key="3">
    <source>
        <dbReference type="EMBL" id="KAJ7981237.1"/>
    </source>
</evidence>
<gene>
    <name evidence="3" type="ORF">O6P43_000524</name>
</gene>
<dbReference type="Pfam" id="PF03478">
    <property type="entry name" value="Beta-prop_KIB1-4"/>
    <property type="match status" value="1"/>
</dbReference>
<organism evidence="3 4">
    <name type="scientific">Quillaja saponaria</name>
    <name type="common">Soap bark tree</name>
    <dbReference type="NCBI Taxonomy" id="32244"/>
    <lineage>
        <taxon>Eukaryota</taxon>
        <taxon>Viridiplantae</taxon>
        <taxon>Streptophyta</taxon>
        <taxon>Embryophyta</taxon>
        <taxon>Tracheophyta</taxon>
        <taxon>Spermatophyta</taxon>
        <taxon>Magnoliopsida</taxon>
        <taxon>eudicotyledons</taxon>
        <taxon>Gunneridae</taxon>
        <taxon>Pentapetalae</taxon>
        <taxon>rosids</taxon>
        <taxon>fabids</taxon>
        <taxon>Fabales</taxon>
        <taxon>Quillajaceae</taxon>
        <taxon>Quillaja</taxon>
    </lineage>
</organism>
<keyword evidence="4" id="KW-1185">Reference proteome</keyword>
<dbReference type="PANTHER" id="PTHR47123">
    <property type="entry name" value="F-BOX PROTEIN SKIP23"/>
    <property type="match status" value="1"/>
</dbReference>
<dbReference type="InterPro" id="IPR005174">
    <property type="entry name" value="KIB1-4_b-propeller"/>
</dbReference>
<name>A0AAD7QGQ9_QUISA</name>
<dbReference type="SUPFAM" id="SSF81383">
    <property type="entry name" value="F-box domain"/>
    <property type="match status" value="1"/>
</dbReference>
<evidence type="ECO:0000313" key="4">
    <source>
        <dbReference type="Proteomes" id="UP001163823"/>
    </source>
</evidence>
<dbReference type="KEGG" id="qsa:O6P43_000524"/>
<evidence type="ECO:0000259" key="2">
    <source>
        <dbReference type="Pfam" id="PF12937"/>
    </source>
</evidence>
<dbReference type="Pfam" id="PF12937">
    <property type="entry name" value="F-box-like"/>
    <property type="match status" value="1"/>
</dbReference>
<sequence length="427" mass="48460">MVAQTSRSVYSQHPVFFSMGSRTTTGKWSDLPKDLLALIAKHLNSRTDILRLRGVCSSWRSSICLSNYSSTPCFPIKVPVPNCFDPDLRTSCCCLLTETILYFIEAPNKLPKTSKSNSIKKFSWLIWVEHSEEPGKLHYKDTMVPSVFENPRIVIPKFLNLLEYRVSEISRFYDLKLDGGKLKSFPALLIKKVVVSSNTDNFSVMALHHCSKLGLWKMGDKSWTEIENGRVKSKYIDIAYQKGKFFAVGVTGQTILVDCSSLHPITVISVAPPEIRSVFQCYDDRSRYLVNSVGNLLLISNAGESDNRLHFNVHKLDEENHIWVSVDSLGDQVLLLDSNLSVSVSAQDLIGFGCKKNCIYFSFYGYTKYSAYPGYNAWLFDLEDYSVKLVKGVPDKPQFLLSPPTWFRRSKVKKKNLSASLKYLNFL</sequence>
<comment type="caution">
    <text evidence="3">The sequence shown here is derived from an EMBL/GenBank/DDBJ whole genome shotgun (WGS) entry which is preliminary data.</text>
</comment>
<accession>A0AAD7QGQ9</accession>
<dbReference type="InterPro" id="IPR036047">
    <property type="entry name" value="F-box-like_dom_sf"/>
</dbReference>
<feature type="domain" description="F-box" evidence="2">
    <location>
        <begin position="28"/>
        <end position="63"/>
    </location>
</feature>
<protein>
    <submittedName>
        <fullName evidence="3">F-box protein</fullName>
    </submittedName>
</protein>
<dbReference type="PANTHER" id="PTHR47123:SF15">
    <property type="entry name" value="F-BOX PROTEIN SKIP23"/>
    <property type="match status" value="1"/>
</dbReference>
<dbReference type="EMBL" id="JARAOO010000001">
    <property type="protein sequence ID" value="KAJ7981237.1"/>
    <property type="molecule type" value="Genomic_DNA"/>
</dbReference>
<dbReference type="Proteomes" id="UP001163823">
    <property type="component" value="Chromosome 1"/>
</dbReference>
<dbReference type="InterPro" id="IPR051304">
    <property type="entry name" value="SCF_F-box_domain"/>
</dbReference>
<proteinExistence type="predicted"/>
<dbReference type="Gene3D" id="1.20.1280.50">
    <property type="match status" value="1"/>
</dbReference>
<feature type="domain" description="KIB1-4 beta-propeller" evidence="1">
    <location>
        <begin position="101"/>
        <end position="362"/>
    </location>
</feature>
<dbReference type="AlphaFoldDB" id="A0AAD7QGQ9"/>